<proteinExistence type="predicted"/>
<comment type="caution">
    <text evidence="2">The sequence shown here is derived from an EMBL/GenBank/DDBJ whole genome shotgun (WGS) entry which is preliminary data.</text>
</comment>
<keyword evidence="1" id="KW-1133">Transmembrane helix</keyword>
<dbReference type="EMBL" id="RXIA01000011">
    <property type="protein sequence ID" value="RVU70888.1"/>
    <property type="molecule type" value="Genomic_DNA"/>
</dbReference>
<evidence type="ECO:0000313" key="3">
    <source>
        <dbReference type="Proteomes" id="UP000288291"/>
    </source>
</evidence>
<accession>A0A437SVE0</accession>
<dbReference type="RefSeq" id="WP_103661325.1">
    <property type="nucleotide sequence ID" value="NZ_ML136879.1"/>
</dbReference>
<keyword evidence="3" id="KW-1185">Reference proteome</keyword>
<feature type="transmembrane region" description="Helical" evidence="1">
    <location>
        <begin position="49"/>
        <end position="71"/>
    </location>
</feature>
<evidence type="ECO:0000256" key="1">
    <source>
        <dbReference type="SAM" id="Phobius"/>
    </source>
</evidence>
<name>A0A437SVE0_9LACO</name>
<dbReference type="AlphaFoldDB" id="A0A437SVE0"/>
<dbReference type="Proteomes" id="UP000288291">
    <property type="component" value="Unassembled WGS sequence"/>
</dbReference>
<sequence>MKKKVLRFLGCFLISLIGTWLILTLGILAKVGPERLVRLFTSENLPIVIGVYLFAGVVCGLCLGGMLYFIVREMKSK</sequence>
<gene>
    <name evidence="2" type="ORF">EJK17_04855</name>
</gene>
<evidence type="ECO:0008006" key="4">
    <source>
        <dbReference type="Google" id="ProtNLM"/>
    </source>
</evidence>
<keyword evidence="1" id="KW-0472">Membrane</keyword>
<organism evidence="2 3">
    <name type="scientific">Lactobacillus xujianguonis</name>
    <dbReference type="NCBI Taxonomy" id="2495899"/>
    <lineage>
        <taxon>Bacteria</taxon>
        <taxon>Bacillati</taxon>
        <taxon>Bacillota</taxon>
        <taxon>Bacilli</taxon>
        <taxon>Lactobacillales</taxon>
        <taxon>Lactobacillaceae</taxon>
        <taxon>Lactobacillus</taxon>
    </lineage>
</organism>
<protein>
    <recommendedName>
        <fullName evidence="4">DUF1049 domain-containing protein</fullName>
    </recommendedName>
</protein>
<evidence type="ECO:0000313" key="2">
    <source>
        <dbReference type="EMBL" id="RVU70888.1"/>
    </source>
</evidence>
<feature type="transmembrane region" description="Helical" evidence="1">
    <location>
        <begin position="7"/>
        <end position="29"/>
    </location>
</feature>
<keyword evidence="1" id="KW-0812">Transmembrane</keyword>
<reference evidence="2 3" key="1">
    <citation type="submission" date="2018-12" db="EMBL/GenBank/DDBJ databases">
        <authorList>
            <person name="Meng J."/>
        </authorList>
    </citation>
    <scope>NUCLEOTIDE SEQUENCE [LARGE SCALE GENOMIC DNA]</scope>
    <source>
        <strain evidence="2 3">HT111-2</strain>
    </source>
</reference>